<dbReference type="Pfam" id="PF13263">
    <property type="entry name" value="PHP_C"/>
    <property type="match status" value="1"/>
</dbReference>
<feature type="domain" description="Polymerase/histidinol phosphatase N-terminal" evidence="1">
    <location>
        <begin position="7"/>
        <end position="70"/>
    </location>
</feature>
<accession>A0A0S7BG79</accession>
<dbReference type="InterPro" id="IPR003141">
    <property type="entry name" value="Pol/His_phosphatase_N"/>
</dbReference>
<dbReference type="OrthoDB" id="9804333at2"/>
<dbReference type="GO" id="GO:0004534">
    <property type="term" value="F:5'-3' RNA exonuclease activity"/>
    <property type="evidence" value="ECO:0007669"/>
    <property type="project" value="TreeGrafter"/>
</dbReference>
<dbReference type="GO" id="GO:0035312">
    <property type="term" value="F:5'-3' DNA exonuclease activity"/>
    <property type="evidence" value="ECO:0007669"/>
    <property type="project" value="TreeGrafter"/>
</dbReference>
<dbReference type="InterPro" id="IPR016195">
    <property type="entry name" value="Pol/histidinol_Pase-like"/>
</dbReference>
<gene>
    <name evidence="2" type="ORF">LARV_01874</name>
</gene>
<organism evidence="2">
    <name type="scientific">Longilinea arvoryzae</name>
    <dbReference type="NCBI Taxonomy" id="360412"/>
    <lineage>
        <taxon>Bacteria</taxon>
        <taxon>Bacillati</taxon>
        <taxon>Chloroflexota</taxon>
        <taxon>Anaerolineae</taxon>
        <taxon>Anaerolineales</taxon>
        <taxon>Anaerolineaceae</taxon>
        <taxon>Longilinea</taxon>
    </lineage>
</organism>
<dbReference type="EMBL" id="DF967972">
    <property type="protein sequence ID" value="GAP14112.1"/>
    <property type="molecule type" value="Genomic_DNA"/>
</dbReference>
<reference evidence="2" key="1">
    <citation type="submission" date="2015-07" db="EMBL/GenBank/DDBJ databases">
        <title>Draft Genome Sequences of Anaerolinea thermolimosa IMO-1, Bellilinea caldifistulae GOMI-1, Leptolinea tardivitalis YMTK-2, Levilinea saccharolytica KIBI-1,Longilinea arvoryzae KOME-1, Previously Described as Members of the Anaerolineaceae (Chloroflexi).</title>
        <authorList>
            <person name="Sekiguchi Y."/>
            <person name="Ohashi A."/>
            <person name="Matsuura N."/>
            <person name="Tourlousse M.D."/>
        </authorList>
    </citation>
    <scope>NUCLEOTIDE SEQUENCE [LARGE SCALE GENOMIC DNA]</scope>
    <source>
        <strain evidence="2">KOME-1</strain>
    </source>
</reference>
<evidence type="ECO:0000313" key="2">
    <source>
        <dbReference type="EMBL" id="GAP14112.1"/>
    </source>
</evidence>
<dbReference type="Gene3D" id="3.20.20.140">
    <property type="entry name" value="Metal-dependent hydrolases"/>
    <property type="match status" value="1"/>
</dbReference>
<dbReference type="Proteomes" id="UP000055060">
    <property type="component" value="Unassembled WGS sequence"/>
</dbReference>
<keyword evidence="3" id="KW-1185">Reference proteome</keyword>
<dbReference type="PANTHER" id="PTHR42924">
    <property type="entry name" value="EXONUCLEASE"/>
    <property type="match status" value="1"/>
</dbReference>
<sequence length="219" mass="24545">MEPLWRVDFHCHTDASRDSLVNPEALIARARQRGIDRLVITDHNRIDNALRVQVLAPDRVVVGEEIKTTRGELLAVFVREWVPPNLPPDEALARLREQGAFISVSHPFDLQRYGWQLPDLLAIAPLVDAIEVFNARCLDARMNLDAAEFARQHNLAGTVGSDAHTLGEIGQAALLVEPFSSPEELRQVIGRGQVQGRLSSPLVHLASTYARWRKQFRKG</sequence>
<dbReference type="PANTHER" id="PTHR42924:SF3">
    <property type="entry name" value="POLYMERASE_HISTIDINOL PHOSPHATASE N-TERMINAL DOMAIN-CONTAINING PROTEIN"/>
    <property type="match status" value="1"/>
</dbReference>
<dbReference type="SUPFAM" id="SSF89550">
    <property type="entry name" value="PHP domain-like"/>
    <property type="match status" value="1"/>
</dbReference>
<evidence type="ECO:0000259" key="1">
    <source>
        <dbReference type="SMART" id="SM00481"/>
    </source>
</evidence>
<protein>
    <submittedName>
        <fullName evidence="2">Predicted metal-dependent phosphoesterase</fullName>
    </submittedName>
</protein>
<evidence type="ECO:0000313" key="3">
    <source>
        <dbReference type="Proteomes" id="UP000055060"/>
    </source>
</evidence>
<proteinExistence type="predicted"/>
<dbReference type="CDD" id="cd07432">
    <property type="entry name" value="PHP_HisPPase"/>
    <property type="match status" value="1"/>
</dbReference>
<dbReference type="InterPro" id="IPR004013">
    <property type="entry name" value="PHP_dom"/>
</dbReference>
<name>A0A0S7BG79_9CHLR</name>
<dbReference type="AlphaFoldDB" id="A0A0S7BG79"/>
<dbReference type="InterPro" id="IPR052018">
    <property type="entry name" value="PHP_domain"/>
</dbReference>
<dbReference type="STRING" id="360412.LARV_01874"/>
<dbReference type="RefSeq" id="WP_075073400.1">
    <property type="nucleotide sequence ID" value="NZ_DF967972.1"/>
</dbReference>
<dbReference type="Pfam" id="PF02811">
    <property type="entry name" value="PHP"/>
    <property type="match status" value="1"/>
</dbReference>
<dbReference type="SMART" id="SM00481">
    <property type="entry name" value="POLIIIAc"/>
    <property type="match status" value="1"/>
</dbReference>